<dbReference type="SUPFAM" id="SSF53067">
    <property type="entry name" value="Actin-like ATPase domain"/>
    <property type="match status" value="1"/>
</dbReference>
<evidence type="ECO:0000259" key="3">
    <source>
        <dbReference type="Pfam" id="PF01047"/>
    </source>
</evidence>
<feature type="region of interest" description="Disordered" evidence="2">
    <location>
        <begin position="1"/>
        <end position="21"/>
    </location>
</feature>
<evidence type="ECO:0000256" key="2">
    <source>
        <dbReference type="SAM" id="MobiDB-lite"/>
    </source>
</evidence>
<protein>
    <submittedName>
        <fullName evidence="4">Xylose operon repressor</fullName>
    </submittedName>
</protein>
<dbReference type="InterPro" id="IPR036388">
    <property type="entry name" value="WH-like_DNA-bd_sf"/>
</dbReference>
<dbReference type="Gene3D" id="1.10.10.10">
    <property type="entry name" value="Winged helix-like DNA-binding domain superfamily/Winged helix DNA-binding domain"/>
    <property type="match status" value="1"/>
</dbReference>
<name>A0ABQ4NN33_9RHOB</name>
<comment type="caution">
    <text evidence="4">The sequence shown here is derived from an EMBL/GenBank/DDBJ whole genome shotgun (WGS) entry which is preliminary data.</text>
</comment>
<feature type="domain" description="HTH marR-type" evidence="3">
    <location>
        <begin position="23"/>
        <end position="67"/>
    </location>
</feature>
<organism evidence="4 5">
    <name type="scientific">Jannaschia pagri</name>
    <dbReference type="NCBI Taxonomy" id="2829797"/>
    <lineage>
        <taxon>Bacteria</taxon>
        <taxon>Pseudomonadati</taxon>
        <taxon>Pseudomonadota</taxon>
        <taxon>Alphaproteobacteria</taxon>
        <taxon>Rhodobacterales</taxon>
        <taxon>Roseobacteraceae</taxon>
        <taxon>Jannaschia</taxon>
    </lineage>
</organism>
<dbReference type="CDD" id="cd24073">
    <property type="entry name" value="ASKHA_ATPase_ROK_CYANR"/>
    <property type="match status" value="1"/>
</dbReference>
<dbReference type="Proteomes" id="UP000786693">
    <property type="component" value="Unassembled WGS sequence"/>
</dbReference>
<dbReference type="InterPro" id="IPR000835">
    <property type="entry name" value="HTH_MarR-typ"/>
</dbReference>
<dbReference type="InterPro" id="IPR049874">
    <property type="entry name" value="ROK_cs"/>
</dbReference>
<dbReference type="PANTHER" id="PTHR18964:SF149">
    <property type="entry name" value="BIFUNCTIONAL UDP-N-ACETYLGLUCOSAMINE 2-EPIMERASE_N-ACETYLMANNOSAMINE KINASE"/>
    <property type="match status" value="1"/>
</dbReference>
<dbReference type="InterPro" id="IPR000600">
    <property type="entry name" value="ROK"/>
</dbReference>
<evidence type="ECO:0000313" key="5">
    <source>
        <dbReference type="Proteomes" id="UP000786693"/>
    </source>
</evidence>
<dbReference type="Pfam" id="PF01047">
    <property type="entry name" value="MarR"/>
    <property type="match status" value="1"/>
</dbReference>
<keyword evidence="5" id="KW-1185">Reference proteome</keyword>
<evidence type="ECO:0000313" key="4">
    <source>
        <dbReference type="EMBL" id="GIT95828.1"/>
    </source>
</evidence>
<dbReference type="PANTHER" id="PTHR18964">
    <property type="entry name" value="ROK (REPRESSOR, ORF, KINASE) FAMILY"/>
    <property type="match status" value="1"/>
</dbReference>
<dbReference type="EMBL" id="BPFH01000004">
    <property type="protein sequence ID" value="GIT95828.1"/>
    <property type="molecule type" value="Genomic_DNA"/>
</dbReference>
<reference evidence="4 5" key="1">
    <citation type="submission" date="2021-05" db="EMBL/GenBank/DDBJ databases">
        <title>Bacteria Genome sequencing.</title>
        <authorList>
            <person name="Takabe Y."/>
            <person name="Nakajima Y."/>
            <person name="Suzuki S."/>
            <person name="Shiozaki T."/>
        </authorList>
    </citation>
    <scope>NUCLEOTIDE SEQUENCE [LARGE SCALE GENOMIC DNA]</scope>
    <source>
        <strain evidence="4 5">AI_62</strain>
    </source>
</reference>
<comment type="similarity">
    <text evidence="1">Belongs to the ROK (NagC/XylR) family.</text>
</comment>
<dbReference type="SUPFAM" id="SSF46785">
    <property type="entry name" value="Winged helix' DNA-binding domain"/>
    <property type="match status" value="1"/>
</dbReference>
<proteinExistence type="inferred from homology"/>
<gene>
    <name evidence="4" type="primary">xylR</name>
    <name evidence="4" type="ORF">JANAI62_24510</name>
</gene>
<dbReference type="InterPro" id="IPR036390">
    <property type="entry name" value="WH_DNA-bd_sf"/>
</dbReference>
<dbReference type="PROSITE" id="PS01125">
    <property type="entry name" value="ROK"/>
    <property type="match status" value="1"/>
</dbReference>
<evidence type="ECO:0000256" key="1">
    <source>
        <dbReference type="ARBA" id="ARBA00006479"/>
    </source>
</evidence>
<dbReference type="RefSeq" id="WP_220749317.1">
    <property type="nucleotide sequence ID" value="NZ_BPFH01000004.1"/>
</dbReference>
<dbReference type="Gene3D" id="3.30.420.40">
    <property type="match status" value="2"/>
</dbReference>
<accession>A0ABQ4NN33</accession>
<dbReference type="Pfam" id="PF00480">
    <property type="entry name" value="ROK"/>
    <property type="match status" value="1"/>
</dbReference>
<dbReference type="InterPro" id="IPR043129">
    <property type="entry name" value="ATPase_NBD"/>
</dbReference>
<sequence>MDDSGAPTAARGGGIEARRPGRARVLRTIRQHTQVARVDIARETGISPATVTAITADLLSEGLIERISPDAGERPKTSRGRPREALKIRGAAHLVAGVKVSQGAITVLLVDFEGRELGTQEIPRAERRSSAAALVDQIALAVDRACHAIGLDPARVSAVGVGLAGYVDGLRGLVHWSSALTERNVPLADLLSQRVHYAVFIDNDANLVATAEHLFGRGQALRTFLVVTIQHGIGLGVVIDGQLYRGARGCGAEFGHTKVAPGDGAACQCGQRGCLEAYTSEYALLRQAEEVGAGTFTDMAALQEAAAQGDAGIADLLSAAGEYFSMGLANLINIFDPELIILAFEAAGNHPLCQPEIVEAVHSKVVQVDVAPPEIVVHNWGDRMWAKGAAAYGIERLTHLLVEDLGAP</sequence>